<feature type="region of interest" description="Disordered" evidence="1">
    <location>
        <begin position="24"/>
        <end position="51"/>
    </location>
</feature>
<protein>
    <submittedName>
        <fullName evidence="2">Uncharacterized protein</fullName>
    </submittedName>
</protein>
<evidence type="ECO:0000313" key="2">
    <source>
        <dbReference type="EMBL" id="KAK8379902.1"/>
    </source>
</evidence>
<organism evidence="2 3">
    <name type="scientific">Scylla paramamosain</name>
    <name type="common">Mud crab</name>
    <dbReference type="NCBI Taxonomy" id="85552"/>
    <lineage>
        <taxon>Eukaryota</taxon>
        <taxon>Metazoa</taxon>
        <taxon>Ecdysozoa</taxon>
        <taxon>Arthropoda</taxon>
        <taxon>Crustacea</taxon>
        <taxon>Multicrustacea</taxon>
        <taxon>Malacostraca</taxon>
        <taxon>Eumalacostraca</taxon>
        <taxon>Eucarida</taxon>
        <taxon>Decapoda</taxon>
        <taxon>Pleocyemata</taxon>
        <taxon>Brachyura</taxon>
        <taxon>Eubrachyura</taxon>
        <taxon>Portunoidea</taxon>
        <taxon>Portunidae</taxon>
        <taxon>Portuninae</taxon>
        <taxon>Scylla</taxon>
    </lineage>
</organism>
<gene>
    <name evidence="2" type="ORF">O3P69_019724</name>
</gene>
<dbReference type="AlphaFoldDB" id="A0AAW0SYC5"/>
<sequence>MKVQDIEYKTSILKDSCAICPPAEDNTRTPDGGAVGGAWHNLQPSEGTGGVTPPGSVRGALPGCHAGQRGVCDMVRK</sequence>
<evidence type="ECO:0000313" key="3">
    <source>
        <dbReference type="Proteomes" id="UP001487740"/>
    </source>
</evidence>
<keyword evidence="3" id="KW-1185">Reference proteome</keyword>
<comment type="caution">
    <text evidence="2">The sequence shown here is derived from an EMBL/GenBank/DDBJ whole genome shotgun (WGS) entry which is preliminary data.</text>
</comment>
<dbReference type="Proteomes" id="UP001487740">
    <property type="component" value="Unassembled WGS sequence"/>
</dbReference>
<proteinExistence type="predicted"/>
<name>A0AAW0SYC5_SCYPA</name>
<reference evidence="2 3" key="1">
    <citation type="submission" date="2023-03" db="EMBL/GenBank/DDBJ databases">
        <title>High-quality genome of Scylla paramamosain provides insights in environmental adaptation.</title>
        <authorList>
            <person name="Zhang L."/>
        </authorList>
    </citation>
    <scope>NUCLEOTIDE SEQUENCE [LARGE SCALE GENOMIC DNA]</scope>
    <source>
        <strain evidence="2">LZ_2023a</strain>
        <tissue evidence="2">Muscle</tissue>
    </source>
</reference>
<dbReference type="EMBL" id="JARAKH010000043">
    <property type="protein sequence ID" value="KAK8379902.1"/>
    <property type="molecule type" value="Genomic_DNA"/>
</dbReference>
<evidence type="ECO:0000256" key="1">
    <source>
        <dbReference type="SAM" id="MobiDB-lite"/>
    </source>
</evidence>
<accession>A0AAW0SYC5</accession>